<feature type="domain" description="Ribosomal RNA-processing protein 14/surfeit locus protein 6 C-terminal" evidence="5">
    <location>
        <begin position="281"/>
        <end position="475"/>
    </location>
</feature>
<dbReference type="Pfam" id="PF04935">
    <property type="entry name" value="SURF6"/>
    <property type="match status" value="1"/>
</dbReference>
<dbReference type="EMBL" id="MCBR01020812">
    <property type="protein sequence ID" value="RKF54905.1"/>
    <property type="molecule type" value="Genomic_DNA"/>
</dbReference>
<gene>
    <name evidence="7" type="ORF">GcC1_208010</name>
</gene>
<feature type="region of interest" description="Disordered" evidence="4">
    <location>
        <begin position="34"/>
        <end position="162"/>
    </location>
</feature>
<dbReference type="InterPro" id="IPR029188">
    <property type="entry name" value="Rrp14_N"/>
</dbReference>
<comment type="similarity">
    <text evidence="2">Belongs to the SURF6 family.</text>
</comment>
<keyword evidence="3" id="KW-0539">Nucleus</keyword>
<evidence type="ECO:0000256" key="2">
    <source>
        <dbReference type="ARBA" id="ARBA00005904"/>
    </source>
</evidence>
<proteinExistence type="inferred from homology"/>
<feature type="compositionally biased region" description="Basic and acidic residues" evidence="4">
    <location>
        <begin position="132"/>
        <end position="142"/>
    </location>
</feature>
<feature type="compositionally biased region" description="Basic and acidic residues" evidence="4">
    <location>
        <begin position="54"/>
        <end position="79"/>
    </location>
</feature>
<dbReference type="GO" id="GO:0003677">
    <property type="term" value="F:DNA binding"/>
    <property type="evidence" value="ECO:0007669"/>
    <property type="project" value="TreeGrafter"/>
</dbReference>
<feature type="compositionally biased region" description="Basic and acidic residues" evidence="4">
    <location>
        <begin position="302"/>
        <end position="313"/>
    </location>
</feature>
<dbReference type="Pfam" id="PF15459">
    <property type="entry name" value="RRP14"/>
    <property type="match status" value="1"/>
</dbReference>
<feature type="compositionally biased region" description="Basic and acidic residues" evidence="4">
    <location>
        <begin position="436"/>
        <end position="446"/>
    </location>
</feature>
<feature type="domain" description="Ribosomal RNA-processing protein 14 N-terminal" evidence="6">
    <location>
        <begin position="9"/>
        <end position="59"/>
    </location>
</feature>
<evidence type="ECO:0000256" key="4">
    <source>
        <dbReference type="SAM" id="MobiDB-lite"/>
    </source>
</evidence>
<feature type="compositionally biased region" description="Basic and acidic residues" evidence="4">
    <location>
        <begin position="457"/>
        <end position="470"/>
    </location>
</feature>
<feature type="compositionally biased region" description="Polar residues" evidence="4">
    <location>
        <begin position="149"/>
        <end position="162"/>
    </location>
</feature>
<dbReference type="OrthoDB" id="444809at2759"/>
<dbReference type="AlphaFoldDB" id="A0A420HBY0"/>
<evidence type="ECO:0000256" key="3">
    <source>
        <dbReference type="ARBA" id="ARBA00023242"/>
    </source>
</evidence>
<feature type="compositionally biased region" description="Basic residues" evidence="4">
    <location>
        <begin position="471"/>
        <end position="486"/>
    </location>
</feature>
<evidence type="ECO:0000313" key="7">
    <source>
        <dbReference type="EMBL" id="RKF54905.1"/>
    </source>
</evidence>
<feature type="compositionally biased region" description="Basic and acidic residues" evidence="4">
    <location>
        <begin position="279"/>
        <end position="294"/>
    </location>
</feature>
<feature type="region of interest" description="Disordered" evidence="4">
    <location>
        <begin position="406"/>
        <end position="500"/>
    </location>
</feature>
<dbReference type="Proteomes" id="UP000285405">
    <property type="component" value="Unassembled WGS sequence"/>
</dbReference>
<dbReference type="GO" id="GO:0042273">
    <property type="term" value="P:ribosomal large subunit biogenesis"/>
    <property type="evidence" value="ECO:0007669"/>
    <property type="project" value="TreeGrafter"/>
</dbReference>
<comment type="subcellular location">
    <subcellularLocation>
        <location evidence="1">Nucleus</location>
    </subcellularLocation>
</comment>
<evidence type="ECO:0000256" key="1">
    <source>
        <dbReference type="ARBA" id="ARBA00004123"/>
    </source>
</evidence>
<dbReference type="PANTHER" id="PTHR14369">
    <property type="entry name" value="SURFEIT LOCUS PROTEIN 6"/>
    <property type="match status" value="1"/>
</dbReference>
<evidence type="ECO:0000313" key="8">
    <source>
        <dbReference type="Proteomes" id="UP000285405"/>
    </source>
</evidence>
<evidence type="ECO:0000259" key="5">
    <source>
        <dbReference type="Pfam" id="PF04935"/>
    </source>
</evidence>
<sequence length="500" mass="56292">MADNSLKDRLLGHAKSFDGLLSLIPAKLYYGEDNSNQWKKKKQTKEQAAAAQKAKLDPDAIKSAKDVMDERARKRKLEEIVEQDGVSDNDCVQKEHPKQGLKLKKQSTGKKQKKLKENEKSQSATDISNSSEKLRLKQERQKDKKLKTKNQQNKIESNVHTSSMKKITIEEKIISGNPAVSELVTENDSDSKALKTSNTSCKNKVPSPVISKSPTPTFEDLTEPSSNTSTSSVIPPTKVPKNIKVPTDPDLLRSRLAAKIEALRDARKANGPNGFPARNRQELLEARRRKEEQRRAHKKELRQKARAEEEARQKAAVLSAKNSPGSGLETPKANPIDQNLSFSRIAFADGQQMADDLSGLRKMPRKHGPQDAATSLLISEKKRLKIAGLDEEKRLDIEEKDLWLNAKKRVNGEKLRNDPSLLKKTLKRKEKAKKKSEKEWQERNEGIAKGQAMRQKKREENLKQRRDSKGIKGKKPVKSKKTKVKSRPGFEGSFTSGKTK</sequence>
<protein>
    <submittedName>
        <fullName evidence="7">Putative 60S ribosome biogenesis protein Rrp14</fullName>
    </submittedName>
</protein>
<accession>A0A420HBY0</accession>
<dbReference type="InterPro" id="IPR029190">
    <property type="entry name" value="Rrp14/SURF6_C"/>
</dbReference>
<dbReference type="GO" id="GO:0005730">
    <property type="term" value="C:nucleolus"/>
    <property type="evidence" value="ECO:0007669"/>
    <property type="project" value="TreeGrafter"/>
</dbReference>
<feature type="compositionally biased region" description="Polar residues" evidence="4">
    <location>
        <begin position="223"/>
        <end position="234"/>
    </location>
</feature>
<reference evidence="7 8" key="1">
    <citation type="journal article" date="2018" name="BMC Genomics">
        <title>Comparative genome analyses reveal sequence features reflecting distinct modes of host-adaptation between dicot and monocot powdery mildew.</title>
        <authorList>
            <person name="Wu Y."/>
            <person name="Ma X."/>
            <person name="Pan Z."/>
            <person name="Kale S.D."/>
            <person name="Song Y."/>
            <person name="King H."/>
            <person name="Zhang Q."/>
            <person name="Presley C."/>
            <person name="Deng X."/>
            <person name="Wei C.I."/>
            <person name="Xiao S."/>
        </authorList>
    </citation>
    <scope>NUCLEOTIDE SEQUENCE [LARGE SCALE GENOMIC DNA]</scope>
    <source>
        <strain evidence="7">UCSC1</strain>
    </source>
</reference>
<dbReference type="PANTHER" id="PTHR14369:SF0">
    <property type="entry name" value="SURFEIT LOCUS PROTEIN 6"/>
    <property type="match status" value="1"/>
</dbReference>
<dbReference type="InterPro" id="IPR007019">
    <property type="entry name" value="SURF6"/>
</dbReference>
<feature type="region of interest" description="Disordered" evidence="4">
    <location>
        <begin position="264"/>
        <end position="336"/>
    </location>
</feature>
<dbReference type="GO" id="GO:0042274">
    <property type="term" value="P:ribosomal small subunit biogenesis"/>
    <property type="evidence" value="ECO:0007669"/>
    <property type="project" value="TreeGrafter"/>
</dbReference>
<comment type="caution">
    <text evidence="7">The sequence shown here is derived from an EMBL/GenBank/DDBJ whole genome shotgun (WGS) entry which is preliminary data.</text>
</comment>
<feature type="compositionally biased region" description="Basic residues" evidence="4">
    <location>
        <begin position="99"/>
        <end position="114"/>
    </location>
</feature>
<dbReference type="GO" id="GO:0003723">
    <property type="term" value="F:RNA binding"/>
    <property type="evidence" value="ECO:0007669"/>
    <property type="project" value="TreeGrafter"/>
</dbReference>
<evidence type="ECO:0000259" key="6">
    <source>
        <dbReference type="Pfam" id="PF15459"/>
    </source>
</evidence>
<organism evidence="7 8">
    <name type="scientific">Golovinomyces cichoracearum</name>
    <dbReference type="NCBI Taxonomy" id="62708"/>
    <lineage>
        <taxon>Eukaryota</taxon>
        <taxon>Fungi</taxon>
        <taxon>Dikarya</taxon>
        <taxon>Ascomycota</taxon>
        <taxon>Pezizomycotina</taxon>
        <taxon>Leotiomycetes</taxon>
        <taxon>Erysiphales</taxon>
        <taxon>Erysiphaceae</taxon>
        <taxon>Golovinomyces</taxon>
    </lineage>
</organism>
<feature type="compositionally biased region" description="Basic residues" evidence="4">
    <location>
        <begin position="424"/>
        <end position="435"/>
    </location>
</feature>
<name>A0A420HBY0_9PEZI</name>
<feature type="region of interest" description="Disordered" evidence="4">
    <location>
        <begin position="185"/>
        <end position="247"/>
    </location>
</feature>